<gene>
    <name evidence="2" type="ORF">RAG0_09759</name>
</gene>
<reference evidence="3" key="1">
    <citation type="submission" date="2016-03" db="EMBL/GenBank/DDBJ databases">
        <authorList>
            <person name="Guldener U."/>
        </authorList>
    </citation>
    <scope>NUCLEOTIDE SEQUENCE [LARGE SCALE GENOMIC DNA]</scope>
    <source>
        <strain evidence="3">04CH-RAC-A.6.1</strain>
    </source>
</reference>
<evidence type="ECO:0000256" key="1">
    <source>
        <dbReference type="SAM" id="SignalP"/>
    </source>
</evidence>
<keyword evidence="3" id="KW-1185">Reference proteome</keyword>
<evidence type="ECO:0000313" key="3">
    <source>
        <dbReference type="Proteomes" id="UP000178912"/>
    </source>
</evidence>
<dbReference type="CDD" id="cd15482">
    <property type="entry name" value="Sialidase_non-viral"/>
    <property type="match status" value="1"/>
</dbReference>
<protein>
    <submittedName>
        <fullName evidence="2">Related to BNR/Asp-box repeat domain protein</fullName>
    </submittedName>
</protein>
<dbReference type="EMBL" id="FJUX01000057">
    <property type="protein sequence ID" value="CZT02744.1"/>
    <property type="molecule type" value="Genomic_DNA"/>
</dbReference>
<feature type="signal peptide" evidence="1">
    <location>
        <begin position="1"/>
        <end position="18"/>
    </location>
</feature>
<dbReference type="InterPro" id="IPR036278">
    <property type="entry name" value="Sialidase_sf"/>
</dbReference>
<dbReference type="PANTHER" id="PTHR38792">
    <property type="entry name" value="BNR/ASP-BOX REPEAT DOMAIN PROTEIN (AFU_ORTHOLOGUE AFUA_7G06430)-RELATED"/>
    <property type="match status" value="1"/>
</dbReference>
<organism evidence="2 3">
    <name type="scientific">Rhynchosporium agropyri</name>
    <dbReference type="NCBI Taxonomy" id="914238"/>
    <lineage>
        <taxon>Eukaryota</taxon>
        <taxon>Fungi</taxon>
        <taxon>Dikarya</taxon>
        <taxon>Ascomycota</taxon>
        <taxon>Pezizomycotina</taxon>
        <taxon>Leotiomycetes</taxon>
        <taxon>Helotiales</taxon>
        <taxon>Ploettnerulaceae</taxon>
        <taxon>Rhynchosporium</taxon>
    </lineage>
</organism>
<keyword evidence="1" id="KW-0732">Signal</keyword>
<dbReference type="Proteomes" id="UP000178912">
    <property type="component" value="Unassembled WGS sequence"/>
</dbReference>
<dbReference type="PANTHER" id="PTHR38792:SF1">
    <property type="entry name" value="BNR_ASP-BOX REPEAT PROTEIN"/>
    <property type="match status" value="1"/>
</dbReference>
<dbReference type="AlphaFoldDB" id="A0A1E1KX00"/>
<feature type="chain" id="PRO_5009446562" evidence="1">
    <location>
        <begin position="19"/>
        <end position="381"/>
    </location>
</feature>
<dbReference type="SUPFAM" id="SSF50939">
    <property type="entry name" value="Sialidases"/>
    <property type="match status" value="1"/>
</dbReference>
<name>A0A1E1KX00_9HELO</name>
<proteinExistence type="predicted"/>
<dbReference type="Gene3D" id="2.120.10.10">
    <property type="match status" value="1"/>
</dbReference>
<sequence>MLLLILASLLVSSQAVASVQPFGYFNNNTIYTPKPPSEAITYPRYVELTDGTIILTALFNSNNGTGSNSQFFAPMFESKDGGAHWEHISDLRDELVGAGTIGQTCLMKLTEDIGDYQAGTILASGSQWSDNGTRIDLYASKDRARSWEWIGMVAEGVPDKHLFEPYLLQYRGQLVAYYSDERDELHSQKLAHQVTSDLKTWGPVVPDVVSSPYRNRPGMTVIAYIPPIDQWILVYEIENFSNSTTAGNLPVYYRLAESPLEFDNSVGIPIAVKDRSEPNSSPYVIWSPYGGVNGTIVVSAASRSSVFTNSFGGAVDKWEEHSTPASASYARSLQISMSDPNRLLIYGGDSYNKFLAAPGAGNHSALSVTAVSLKDTLSNPA</sequence>
<accession>A0A1E1KX00</accession>
<evidence type="ECO:0000313" key="2">
    <source>
        <dbReference type="EMBL" id="CZT02744.1"/>
    </source>
</evidence>
<dbReference type="OrthoDB" id="2130735at2759"/>